<organism evidence="1 2">
    <name type="scientific">Acorus calamus</name>
    <name type="common">Sweet flag</name>
    <dbReference type="NCBI Taxonomy" id="4465"/>
    <lineage>
        <taxon>Eukaryota</taxon>
        <taxon>Viridiplantae</taxon>
        <taxon>Streptophyta</taxon>
        <taxon>Embryophyta</taxon>
        <taxon>Tracheophyta</taxon>
        <taxon>Spermatophyta</taxon>
        <taxon>Magnoliopsida</taxon>
        <taxon>Liliopsida</taxon>
        <taxon>Acoraceae</taxon>
        <taxon>Acorus</taxon>
    </lineage>
</organism>
<accession>A0AAV9E974</accession>
<reference evidence="1" key="2">
    <citation type="submission" date="2023-06" db="EMBL/GenBank/DDBJ databases">
        <authorList>
            <person name="Ma L."/>
            <person name="Liu K.-W."/>
            <person name="Li Z."/>
            <person name="Hsiao Y.-Y."/>
            <person name="Qi Y."/>
            <person name="Fu T."/>
            <person name="Tang G."/>
            <person name="Zhang D."/>
            <person name="Sun W.-H."/>
            <person name="Liu D.-K."/>
            <person name="Li Y."/>
            <person name="Chen G.-Z."/>
            <person name="Liu X.-D."/>
            <person name="Liao X.-Y."/>
            <person name="Jiang Y.-T."/>
            <person name="Yu X."/>
            <person name="Hao Y."/>
            <person name="Huang J."/>
            <person name="Zhao X.-W."/>
            <person name="Ke S."/>
            <person name="Chen Y.-Y."/>
            <person name="Wu W.-L."/>
            <person name="Hsu J.-L."/>
            <person name="Lin Y.-F."/>
            <person name="Huang M.-D."/>
            <person name="Li C.-Y."/>
            <person name="Huang L."/>
            <person name="Wang Z.-W."/>
            <person name="Zhao X."/>
            <person name="Zhong W.-Y."/>
            <person name="Peng D.-H."/>
            <person name="Ahmad S."/>
            <person name="Lan S."/>
            <person name="Zhang J.-S."/>
            <person name="Tsai W.-C."/>
            <person name="Van De Peer Y."/>
            <person name="Liu Z.-J."/>
        </authorList>
    </citation>
    <scope>NUCLEOTIDE SEQUENCE</scope>
    <source>
        <strain evidence="1">CP</strain>
        <tissue evidence="1">Leaves</tissue>
    </source>
</reference>
<reference evidence="1" key="1">
    <citation type="journal article" date="2023" name="Nat. Commun.">
        <title>Diploid and tetraploid genomes of Acorus and the evolution of monocots.</title>
        <authorList>
            <person name="Ma L."/>
            <person name="Liu K.W."/>
            <person name="Li Z."/>
            <person name="Hsiao Y.Y."/>
            <person name="Qi Y."/>
            <person name="Fu T."/>
            <person name="Tang G.D."/>
            <person name="Zhang D."/>
            <person name="Sun W.H."/>
            <person name="Liu D.K."/>
            <person name="Li Y."/>
            <person name="Chen G.Z."/>
            <person name="Liu X.D."/>
            <person name="Liao X.Y."/>
            <person name="Jiang Y.T."/>
            <person name="Yu X."/>
            <person name="Hao Y."/>
            <person name="Huang J."/>
            <person name="Zhao X.W."/>
            <person name="Ke S."/>
            <person name="Chen Y.Y."/>
            <person name="Wu W.L."/>
            <person name="Hsu J.L."/>
            <person name="Lin Y.F."/>
            <person name="Huang M.D."/>
            <person name="Li C.Y."/>
            <person name="Huang L."/>
            <person name="Wang Z.W."/>
            <person name="Zhao X."/>
            <person name="Zhong W.Y."/>
            <person name="Peng D.H."/>
            <person name="Ahmad S."/>
            <person name="Lan S."/>
            <person name="Zhang J.S."/>
            <person name="Tsai W.C."/>
            <person name="Van de Peer Y."/>
            <person name="Liu Z.J."/>
        </authorList>
    </citation>
    <scope>NUCLEOTIDE SEQUENCE</scope>
    <source>
        <strain evidence="1">CP</strain>
    </source>
</reference>
<sequence>MSPLSGDLPSSSIMHSQILRKIIYLMKIITNSSSDGEVNDDEMIFKHLDSLQVEDFKDVKSEYSITFDEFYIGLKQKRERKDNNDD</sequence>
<dbReference type="EMBL" id="JAUJYO010000008">
    <property type="protein sequence ID" value="KAK1310243.1"/>
    <property type="molecule type" value="Genomic_DNA"/>
</dbReference>
<keyword evidence="2" id="KW-1185">Reference proteome</keyword>
<dbReference type="AlphaFoldDB" id="A0AAV9E974"/>
<evidence type="ECO:0000313" key="1">
    <source>
        <dbReference type="EMBL" id="KAK1310243.1"/>
    </source>
</evidence>
<gene>
    <name evidence="1" type="ORF">QJS10_CPA08g00474</name>
</gene>
<protein>
    <submittedName>
        <fullName evidence="1">Uncharacterized protein</fullName>
    </submittedName>
</protein>
<dbReference type="Proteomes" id="UP001180020">
    <property type="component" value="Unassembled WGS sequence"/>
</dbReference>
<proteinExistence type="predicted"/>
<evidence type="ECO:0000313" key="2">
    <source>
        <dbReference type="Proteomes" id="UP001180020"/>
    </source>
</evidence>
<comment type="caution">
    <text evidence="1">The sequence shown here is derived from an EMBL/GenBank/DDBJ whole genome shotgun (WGS) entry which is preliminary data.</text>
</comment>
<name>A0AAV9E974_ACOCL</name>